<comment type="caution">
    <text evidence="2">The sequence shown here is derived from an EMBL/GenBank/DDBJ whole genome shotgun (WGS) entry which is preliminary data.</text>
</comment>
<dbReference type="CDD" id="cd06222">
    <property type="entry name" value="RNase_H_like"/>
    <property type="match status" value="1"/>
</dbReference>
<organism evidence="2 3">
    <name type="scientific">Brassica cretica</name>
    <name type="common">Mustard</name>
    <dbReference type="NCBI Taxonomy" id="69181"/>
    <lineage>
        <taxon>Eukaryota</taxon>
        <taxon>Viridiplantae</taxon>
        <taxon>Streptophyta</taxon>
        <taxon>Embryophyta</taxon>
        <taxon>Tracheophyta</taxon>
        <taxon>Spermatophyta</taxon>
        <taxon>Magnoliopsida</taxon>
        <taxon>eudicotyledons</taxon>
        <taxon>Gunneridae</taxon>
        <taxon>Pentapetalae</taxon>
        <taxon>rosids</taxon>
        <taxon>malvids</taxon>
        <taxon>Brassicales</taxon>
        <taxon>Brassicaceae</taxon>
        <taxon>Brassiceae</taxon>
        <taxon>Brassica</taxon>
    </lineage>
</organism>
<dbReference type="EMBL" id="QGKV02000299">
    <property type="protein sequence ID" value="KAF3596489.1"/>
    <property type="molecule type" value="Genomic_DNA"/>
</dbReference>
<name>A0ABQ7EHM5_BRACR</name>
<reference evidence="2 3" key="1">
    <citation type="journal article" date="2020" name="BMC Genomics">
        <title>Intraspecific diversification of the crop wild relative Brassica cretica Lam. using demographic model selection.</title>
        <authorList>
            <person name="Kioukis A."/>
            <person name="Michalopoulou V.A."/>
            <person name="Briers L."/>
            <person name="Pirintsos S."/>
            <person name="Studholme D.J."/>
            <person name="Pavlidis P."/>
            <person name="Sarris P.F."/>
        </authorList>
    </citation>
    <scope>NUCLEOTIDE SEQUENCE [LARGE SCALE GENOMIC DNA]</scope>
    <source>
        <strain evidence="3">cv. PFS-1207/04</strain>
    </source>
</reference>
<dbReference type="PANTHER" id="PTHR34146">
    <property type="entry name" value="POLYNUCLEOTIDYL TRANSFERASE, RIBONUCLEASE H-LIKE SUPERFAMILY PROTEIN-RELATED"/>
    <property type="match status" value="1"/>
</dbReference>
<gene>
    <name evidence="2" type="ORF">DY000_02024394</name>
</gene>
<proteinExistence type="predicted"/>
<dbReference type="SUPFAM" id="SSF53098">
    <property type="entry name" value="Ribonuclease H-like"/>
    <property type="match status" value="1"/>
</dbReference>
<dbReference type="InterPro" id="IPR012337">
    <property type="entry name" value="RNaseH-like_sf"/>
</dbReference>
<dbReference type="InterPro" id="IPR044730">
    <property type="entry name" value="RNase_H-like_dom_plant"/>
</dbReference>
<evidence type="ECO:0000259" key="1">
    <source>
        <dbReference type="Pfam" id="PF13456"/>
    </source>
</evidence>
<dbReference type="Gene3D" id="3.30.420.10">
    <property type="entry name" value="Ribonuclease H-like superfamily/Ribonuclease H"/>
    <property type="match status" value="1"/>
</dbReference>
<evidence type="ECO:0000313" key="2">
    <source>
        <dbReference type="EMBL" id="KAF3596489.1"/>
    </source>
</evidence>
<dbReference type="Pfam" id="PF13456">
    <property type="entry name" value="RVT_3"/>
    <property type="match status" value="1"/>
</dbReference>
<dbReference type="InterPro" id="IPR036397">
    <property type="entry name" value="RNaseH_sf"/>
</dbReference>
<keyword evidence="3" id="KW-1185">Reference proteome</keyword>
<dbReference type="PANTHER" id="PTHR34146:SF3">
    <property type="entry name" value="POLYNUCLEOTIDYL TRANSFERASE, RIBONUCLEASE H-LIKE SUPERFAMILY PROTEIN"/>
    <property type="match status" value="1"/>
</dbReference>
<feature type="domain" description="RNase H type-1" evidence="1">
    <location>
        <begin position="139"/>
        <end position="258"/>
    </location>
</feature>
<dbReference type="InterPro" id="IPR002156">
    <property type="entry name" value="RNaseH_domain"/>
</dbReference>
<dbReference type="Proteomes" id="UP000266723">
    <property type="component" value="Unassembled WGS sequence"/>
</dbReference>
<protein>
    <recommendedName>
        <fullName evidence="1">RNase H type-1 domain-containing protein</fullName>
    </recommendedName>
</protein>
<sequence length="269" mass="29516">MEVDPSCKVCGELETIDHVLLHCSFDQRTWEMAPTQLVSGHALPTNSLKQLLSLVPKVLNLPPLGLTCSPLSPWIFWNLWTARNKRIFENKIYSAEETLSKAIRDAKEWEGAKKNPAVIEKPRQNPMNQFDSMIPTCCVDGAWKADFKCAGFGWFIQDKQTKLEIKGAASHCHVASALTAEALALREALQVASNAGLTRLKIMSDSRVLLSALRSGTVLNEIAGLLHEISHLISLFSTLSFVIISRSVNAIADGLAKAVLAALCLQNIV</sequence>
<evidence type="ECO:0000313" key="3">
    <source>
        <dbReference type="Proteomes" id="UP000266723"/>
    </source>
</evidence>
<accession>A0ABQ7EHM5</accession>